<dbReference type="InterPro" id="IPR027417">
    <property type="entry name" value="P-loop_NTPase"/>
</dbReference>
<evidence type="ECO:0000256" key="1">
    <source>
        <dbReference type="ARBA" id="ARBA00022448"/>
    </source>
</evidence>
<dbReference type="CDD" id="cd03214">
    <property type="entry name" value="ABC_Iron-Siderophores_B12_Hemin"/>
    <property type="match status" value="1"/>
</dbReference>
<keyword evidence="2" id="KW-0547">Nucleotide-binding</keyword>
<dbReference type="InterPro" id="IPR003593">
    <property type="entry name" value="AAA+_ATPase"/>
</dbReference>
<name>A0A3B0Y9P4_9ZZZZ</name>
<sequence>MADSRPLLQASNVDISIGGKRVARTLNLDIEPGQCWCILGLNGTGKTTLLHTLAGLLTPDSGSIQLDGKPIQTLPRKRVAQQLGVLFQTQEDSFPATVMETVLQGRHPHLRGWQWETTEDRDIARDALTQVDLDEFSERDVLTLSGGERQRVAIAALLAQQTRLLLLDEPTNHLDLHHRIQLLQRLRDHCRQSGAAMMMVLHDINLAARFCDHVLLMSDGAKIHLGHKDEVLQTATLETAFSHPLSVVETAYGQAWLPK</sequence>
<evidence type="ECO:0000259" key="5">
    <source>
        <dbReference type="PROSITE" id="PS50893"/>
    </source>
</evidence>
<dbReference type="PANTHER" id="PTHR42794">
    <property type="entry name" value="HEMIN IMPORT ATP-BINDING PROTEIN HMUV"/>
    <property type="match status" value="1"/>
</dbReference>
<accession>A0A3B0Y9P4</accession>
<evidence type="ECO:0000313" key="6">
    <source>
        <dbReference type="EMBL" id="VAW73093.1"/>
    </source>
</evidence>
<evidence type="ECO:0000256" key="4">
    <source>
        <dbReference type="ARBA" id="ARBA00022967"/>
    </source>
</evidence>
<dbReference type="AlphaFoldDB" id="A0A3B0Y9P4"/>
<proteinExistence type="predicted"/>
<dbReference type="Pfam" id="PF00005">
    <property type="entry name" value="ABC_tran"/>
    <property type="match status" value="1"/>
</dbReference>
<dbReference type="GO" id="GO:0005524">
    <property type="term" value="F:ATP binding"/>
    <property type="evidence" value="ECO:0007669"/>
    <property type="project" value="UniProtKB-KW"/>
</dbReference>
<evidence type="ECO:0000256" key="3">
    <source>
        <dbReference type="ARBA" id="ARBA00022840"/>
    </source>
</evidence>
<keyword evidence="3" id="KW-0067">ATP-binding</keyword>
<keyword evidence="1" id="KW-0813">Transport</keyword>
<dbReference type="InterPro" id="IPR017871">
    <property type="entry name" value="ABC_transporter-like_CS"/>
</dbReference>
<keyword evidence="4" id="KW-1278">Translocase</keyword>
<dbReference type="SMART" id="SM00382">
    <property type="entry name" value="AAA"/>
    <property type="match status" value="1"/>
</dbReference>
<feature type="domain" description="ABC transporter" evidence="5">
    <location>
        <begin position="8"/>
        <end position="244"/>
    </location>
</feature>
<evidence type="ECO:0000256" key="2">
    <source>
        <dbReference type="ARBA" id="ARBA00022741"/>
    </source>
</evidence>
<protein>
    <recommendedName>
        <fullName evidence="5">ABC transporter domain-containing protein</fullName>
    </recommendedName>
</protein>
<dbReference type="GO" id="GO:0016887">
    <property type="term" value="F:ATP hydrolysis activity"/>
    <property type="evidence" value="ECO:0007669"/>
    <property type="project" value="InterPro"/>
</dbReference>
<gene>
    <name evidence="6" type="ORF">MNBD_GAMMA15-2282</name>
</gene>
<dbReference type="EMBL" id="UOFN01000012">
    <property type="protein sequence ID" value="VAW73093.1"/>
    <property type="molecule type" value="Genomic_DNA"/>
</dbReference>
<reference evidence="6" key="1">
    <citation type="submission" date="2018-06" db="EMBL/GenBank/DDBJ databases">
        <authorList>
            <person name="Zhirakovskaya E."/>
        </authorList>
    </citation>
    <scope>NUCLEOTIDE SEQUENCE</scope>
</reference>
<dbReference type="Gene3D" id="3.40.50.300">
    <property type="entry name" value="P-loop containing nucleotide triphosphate hydrolases"/>
    <property type="match status" value="1"/>
</dbReference>
<dbReference type="PANTHER" id="PTHR42794:SF1">
    <property type="entry name" value="HEMIN IMPORT ATP-BINDING PROTEIN HMUV"/>
    <property type="match status" value="1"/>
</dbReference>
<dbReference type="SUPFAM" id="SSF52540">
    <property type="entry name" value="P-loop containing nucleoside triphosphate hydrolases"/>
    <property type="match status" value="1"/>
</dbReference>
<dbReference type="InterPro" id="IPR003439">
    <property type="entry name" value="ABC_transporter-like_ATP-bd"/>
</dbReference>
<dbReference type="PROSITE" id="PS50893">
    <property type="entry name" value="ABC_TRANSPORTER_2"/>
    <property type="match status" value="1"/>
</dbReference>
<organism evidence="6">
    <name type="scientific">hydrothermal vent metagenome</name>
    <dbReference type="NCBI Taxonomy" id="652676"/>
    <lineage>
        <taxon>unclassified sequences</taxon>
        <taxon>metagenomes</taxon>
        <taxon>ecological metagenomes</taxon>
    </lineage>
</organism>
<dbReference type="FunFam" id="3.40.50.300:FF:000134">
    <property type="entry name" value="Iron-enterobactin ABC transporter ATP-binding protein"/>
    <property type="match status" value="1"/>
</dbReference>
<dbReference type="PROSITE" id="PS00211">
    <property type="entry name" value="ABC_TRANSPORTER_1"/>
    <property type="match status" value="1"/>
</dbReference>